<dbReference type="InterPro" id="IPR013852">
    <property type="entry name" value="Transl_elong_P/YeiP_CS"/>
</dbReference>
<reference evidence="9" key="1">
    <citation type="submission" date="2018-05" db="EMBL/GenBank/DDBJ databases">
        <authorList>
            <person name="Lanie J.A."/>
            <person name="Ng W.-L."/>
            <person name="Kazmierczak K.M."/>
            <person name="Andrzejewski T.M."/>
            <person name="Davidsen T.M."/>
            <person name="Wayne K.J."/>
            <person name="Tettelin H."/>
            <person name="Glass J.I."/>
            <person name="Rusch D."/>
            <person name="Podicherti R."/>
            <person name="Tsui H.-C.T."/>
            <person name="Winkler M.E."/>
        </authorList>
    </citation>
    <scope>NUCLEOTIDE SEQUENCE</scope>
</reference>
<dbReference type="PANTHER" id="PTHR30053">
    <property type="entry name" value="ELONGATION FACTOR P"/>
    <property type="match status" value="1"/>
</dbReference>
<sequence>MPTIGFSDLRKGTVMEIDGQPYEVLDYQKHKMQQRAPVTRIKMRNLFSGAVTEKAFQAYHTTFTTVDIETRESQYLYNDGSFYHFMDLDGYEQFELSEEKMGDSLNFLKDQAIVEISFYKGTLLSVKMPTFVNLIVSDSPPGLKGDTAQGGTKPATLETGFELNVPLFIKEGDTIKVDTRTGTYAERATT</sequence>
<dbReference type="UniPathway" id="UPA00345"/>
<evidence type="ECO:0000256" key="6">
    <source>
        <dbReference type="ARBA" id="ARBA00022917"/>
    </source>
</evidence>
<dbReference type="Pfam" id="PF01132">
    <property type="entry name" value="EFP"/>
    <property type="match status" value="1"/>
</dbReference>
<dbReference type="SMART" id="SM01185">
    <property type="entry name" value="EFP"/>
    <property type="match status" value="1"/>
</dbReference>
<dbReference type="InterPro" id="IPR014722">
    <property type="entry name" value="Rib_uL2_dom2"/>
</dbReference>
<dbReference type="Gene3D" id="2.40.50.140">
    <property type="entry name" value="Nucleic acid-binding proteins"/>
    <property type="match status" value="2"/>
</dbReference>
<dbReference type="NCBIfam" id="NF001810">
    <property type="entry name" value="PRK00529.1"/>
    <property type="match status" value="1"/>
</dbReference>
<dbReference type="InterPro" id="IPR020599">
    <property type="entry name" value="Transl_elong_fac_P/YeiP"/>
</dbReference>
<dbReference type="PROSITE" id="PS01275">
    <property type="entry name" value="EFP"/>
    <property type="match status" value="1"/>
</dbReference>
<name>A0A382JLW0_9ZZZZ</name>
<feature type="domain" description="Elongation factor P C-terminal" evidence="7">
    <location>
        <begin position="132"/>
        <end position="187"/>
    </location>
</feature>
<dbReference type="AlphaFoldDB" id="A0A382JLW0"/>
<proteinExistence type="inferred from homology"/>
<dbReference type="GO" id="GO:0043043">
    <property type="term" value="P:peptide biosynthetic process"/>
    <property type="evidence" value="ECO:0007669"/>
    <property type="project" value="InterPro"/>
</dbReference>
<keyword evidence="6" id="KW-0648">Protein biosynthesis</keyword>
<dbReference type="PIRSF" id="PIRSF005901">
    <property type="entry name" value="EF-P"/>
    <property type="match status" value="1"/>
</dbReference>
<dbReference type="EMBL" id="UINC01074428">
    <property type="protein sequence ID" value="SVC11611.1"/>
    <property type="molecule type" value="Genomic_DNA"/>
</dbReference>
<dbReference type="NCBIfam" id="TIGR00038">
    <property type="entry name" value="efp"/>
    <property type="match status" value="1"/>
</dbReference>
<dbReference type="InterPro" id="IPR013185">
    <property type="entry name" value="Transl_elong_KOW-like"/>
</dbReference>
<evidence type="ECO:0000313" key="9">
    <source>
        <dbReference type="EMBL" id="SVC11611.1"/>
    </source>
</evidence>
<dbReference type="Pfam" id="PF08207">
    <property type="entry name" value="EFP_N"/>
    <property type="match status" value="1"/>
</dbReference>
<dbReference type="InterPro" id="IPR012340">
    <property type="entry name" value="NA-bd_OB-fold"/>
</dbReference>
<evidence type="ECO:0000256" key="1">
    <source>
        <dbReference type="ARBA" id="ARBA00004496"/>
    </source>
</evidence>
<dbReference type="Gene3D" id="2.30.30.30">
    <property type="match status" value="1"/>
</dbReference>
<dbReference type="SMART" id="SM00841">
    <property type="entry name" value="Elong-fact-P_C"/>
    <property type="match status" value="1"/>
</dbReference>
<gene>
    <name evidence="9" type="ORF">METZ01_LOCUS264465</name>
</gene>
<dbReference type="PANTHER" id="PTHR30053:SF12">
    <property type="entry name" value="ELONGATION FACTOR P (EF-P) FAMILY PROTEIN"/>
    <property type="match status" value="1"/>
</dbReference>
<comment type="pathway">
    <text evidence="2">Protein biosynthesis; polypeptide chain elongation.</text>
</comment>
<evidence type="ECO:0000259" key="8">
    <source>
        <dbReference type="SMART" id="SM01185"/>
    </source>
</evidence>
<evidence type="ECO:0000256" key="4">
    <source>
        <dbReference type="ARBA" id="ARBA00022490"/>
    </source>
</evidence>
<dbReference type="InterPro" id="IPR008991">
    <property type="entry name" value="Translation_prot_SH3-like_sf"/>
</dbReference>
<feature type="domain" description="Translation elongation factor P/YeiP central" evidence="8">
    <location>
        <begin position="70"/>
        <end position="124"/>
    </location>
</feature>
<evidence type="ECO:0000256" key="3">
    <source>
        <dbReference type="ARBA" id="ARBA00009479"/>
    </source>
</evidence>
<keyword evidence="5" id="KW-0251">Elongation factor</keyword>
<protein>
    <recommendedName>
        <fullName evidence="10">Elongation factor P</fullName>
    </recommendedName>
</protein>
<organism evidence="9">
    <name type="scientific">marine metagenome</name>
    <dbReference type="NCBI Taxonomy" id="408172"/>
    <lineage>
        <taxon>unclassified sequences</taxon>
        <taxon>metagenomes</taxon>
        <taxon>ecological metagenomes</taxon>
    </lineage>
</organism>
<evidence type="ECO:0008006" key="10">
    <source>
        <dbReference type="Google" id="ProtNLM"/>
    </source>
</evidence>
<comment type="similarity">
    <text evidence="3">Belongs to the elongation factor P family.</text>
</comment>
<accession>A0A382JLW0</accession>
<dbReference type="FunFam" id="2.40.50.140:FF:000009">
    <property type="entry name" value="Elongation factor P"/>
    <property type="match status" value="1"/>
</dbReference>
<evidence type="ECO:0000256" key="5">
    <source>
        <dbReference type="ARBA" id="ARBA00022768"/>
    </source>
</evidence>
<dbReference type="HAMAP" id="MF_00141">
    <property type="entry name" value="EF_P"/>
    <property type="match status" value="1"/>
</dbReference>
<dbReference type="CDD" id="cd04470">
    <property type="entry name" value="S1_EF-P_repeat_1"/>
    <property type="match status" value="1"/>
</dbReference>
<dbReference type="SUPFAM" id="SSF50104">
    <property type="entry name" value="Translation proteins SH3-like domain"/>
    <property type="match status" value="1"/>
</dbReference>
<evidence type="ECO:0000259" key="7">
    <source>
        <dbReference type="SMART" id="SM00841"/>
    </source>
</evidence>
<comment type="subcellular location">
    <subcellularLocation>
        <location evidence="1">Cytoplasm</location>
    </subcellularLocation>
</comment>
<dbReference type="InterPro" id="IPR001059">
    <property type="entry name" value="Transl_elong_P/YeiP_cen"/>
</dbReference>
<dbReference type="GO" id="GO:0005829">
    <property type="term" value="C:cytosol"/>
    <property type="evidence" value="ECO:0007669"/>
    <property type="project" value="UniProtKB-ARBA"/>
</dbReference>
<dbReference type="CDD" id="cd05794">
    <property type="entry name" value="S1_EF-P_repeat_2"/>
    <property type="match status" value="1"/>
</dbReference>
<keyword evidence="4" id="KW-0963">Cytoplasm</keyword>
<dbReference type="InterPro" id="IPR011768">
    <property type="entry name" value="Transl_elongation_fac_P"/>
</dbReference>
<evidence type="ECO:0000256" key="2">
    <source>
        <dbReference type="ARBA" id="ARBA00004815"/>
    </source>
</evidence>
<dbReference type="InterPro" id="IPR015365">
    <property type="entry name" value="Elong-fact-P_C"/>
</dbReference>
<dbReference type="GO" id="GO:0003746">
    <property type="term" value="F:translation elongation factor activity"/>
    <property type="evidence" value="ECO:0007669"/>
    <property type="project" value="UniProtKB-KW"/>
</dbReference>
<dbReference type="SUPFAM" id="SSF50249">
    <property type="entry name" value="Nucleic acid-binding proteins"/>
    <property type="match status" value="2"/>
</dbReference>
<dbReference type="FunFam" id="2.40.50.140:FF:000004">
    <property type="entry name" value="Elongation factor P"/>
    <property type="match status" value="1"/>
</dbReference>
<dbReference type="Pfam" id="PF09285">
    <property type="entry name" value="Elong-fact-P_C"/>
    <property type="match status" value="1"/>
</dbReference>